<accession>A0ABN3IIG6</accession>
<reference evidence="2 3" key="1">
    <citation type="journal article" date="2019" name="Int. J. Syst. Evol. Microbiol.">
        <title>The Global Catalogue of Microorganisms (GCM) 10K type strain sequencing project: providing services to taxonomists for standard genome sequencing and annotation.</title>
        <authorList>
            <consortium name="The Broad Institute Genomics Platform"/>
            <consortium name="The Broad Institute Genome Sequencing Center for Infectious Disease"/>
            <person name="Wu L."/>
            <person name="Ma J."/>
        </authorList>
    </citation>
    <scope>NUCLEOTIDE SEQUENCE [LARGE SCALE GENOMIC DNA]</scope>
    <source>
        <strain evidence="2 3">JCM 3325</strain>
    </source>
</reference>
<gene>
    <name evidence="2" type="ORF">GCM10010191_10280</name>
</gene>
<dbReference type="EMBL" id="BAAARW010000003">
    <property type="protein sequence ID" value="GAA2404492.1"/>
    <property type="molecule type" value="Genomic_DNA"/>
</dbReference>
<evidence type="ECO:0000313" key="3">
    <source>
        <dbReference type="Proteomes" id="UP001501231"/>
    </source>
</evidence>
<evidence type="ECO:0000256" key="1">
    <source>
        <dbReference type="SAM" id="SignalP"/>
    </source>
</evidence>
<feature type="chain" id="PRO_5047085815" description="Peptidase inhibitor family I36 protein" evidence="1">
    <location>
        <begin position="26"/>
        <end position="139"/>
    </location>
</feature>
<evidence type="ECO:0000313" key="2">
    <source>
        <dbReference type="EMBL" id="GAA2404492.1"/>
    </source>
</evidence>
<dbReference type="Proteomes" id="UP001501231">
    <property type="component" value="Unassembled WGS sequence"/>
</dbReference>
<organism evidence="2 3">
    <name type="scientific">Actinomadura vinacea</name>
    <dbReference type="NCBI Taxonomy" id="115336"/>
    <lineage>
        <taxon>Bacteria</taxon>
        <taxon>Bacillati</taxon>
        <taxon>Actinomycetota</taxon>
        <taxon>Actinomycetes</taxon>
        <taxon>Streptosporangiales</taxon>
        <taxon>Thermomonosporaceae</taxon>
        <taxon>Actinomadura</taxon>
    </lineage>
</organism>
<proteinExistence type="predicted"/>
<name>A0ABN3IIG6_9ACTN</name>
<keyword evidence="3" id="KW-1185">Reference proteome</keyword>
<sequence length="139" mass="14574">MNRLVRALIVVPAMAAAITAGTVTAASAATGVPSGPPPSASDPGVWCVSTSGAKACFAEYGDRVWVKDTKKNGASAAATIKDDSSSSNWYRECFNRRGADGGWVRCNFNVPEYNKGVLWAVNKPFVGNSASTTIWTSII</sequence>
<comment type="caution">
    <text evidence="2">The sequence shown here is derived from an EMBL/GenBank/DDBJ whole genome shotgun (WGS) entry which is preliminary data.</text>
</comment>
<evidence type="ECO:0008006" key="4">
    <source>
        <dbReference type="Google" id="ProtNLM"/>
    </source>
</evidence>
<keyword evidence="1" id="KW-0732">Signal</keyword>
<protein>
    <recommendedName>
        <fullName evidence="4">Peptidase inhibitor family I36 protein</fullName>
    </recommendedName>
</protein>
<feature type="signal peptide" evidence="1">
    <location>
        <begin position="1"/>
        <end position="25"/>
    </location>
</feature>